<sequence>MGSPRVLNILSQLLIIPWCITTYCHCICRALTTTIPAYAKQLWCEVVPPWRNRVAPIKPLHPLSVDNYSSPGIILSSQTRHHRPCQMCFHHFCVIFGT</sequence>
<dbReference type="Proteomes" id="UP000758603">
    <property type="component" value="Unassembled WGS sequence"/>
</dbReference>
<name>A0A9P8UP09_9PEZI</name>
<feature type="signal peptide" evidence="1">
    <location>
        <begin position="1"/>
        <end position="26"/>
    </location>
</feature>
<keyword evidence="3" id="KW-1185">Reference proteome</keyword>
<dbReference type="EMBL" id="JAGPXC010000003">
    <property type="protein sequence ID" value="KAH6655712.1"/>
    <property type="molecule type" value="Genomic_DNA"/>
</dbReference>
<dbReference type="AlphaFoldDB" id="A0A9P8UP09"/>
<evidence type="ECO:0000313" key="2">
    <source>
        <dbReference type="EMBL" id="KAH6655712.1"/>
    </source>
</evidence>
<proteinExistence type="predicted"/>
<organism evidence="2 3">
    <name type="scientific">Truncatella angustata</name>
    <dbReference type="NCBI Taxonomy" id="152316"/>
    <lineage>
        <taxon>Eukaryota</taxon>
        <taxon>Fungi</taxon>
        <taxon>Dikarya</taxon>
        <taxon>Ascomycota</taxon>
        <taxon>Pezizomycotina</taxon>
        <taxon>Sordariomycetes</taxon>
        <taxon>Xylariomycetidae</taxon>
        <taxon>Amphisphaeriales</taxon>
        <taxon>Sporocadaceae</taxon>
        <taxon>Truncatella</taxon>
    </lineage>
</organism>
<gene>
    <name evidence="2" type="ORF">BKA67DRAFT_246667</name>
</gene>
<dbReference type="RefSeq" id="XP_045959977.1">
    <property type="nucleotide sequence ID" value="XM_046095717.1"/>
</dbReference>
<keyword evidence="1" id="KW-0732">Signal</keyword>
<accession>A0A9P8UP09</accession>
<feature type="chain" id="PRO_5040213422" description="Secreted protein" evidence="1">
    <location>
        <begin position="27"/>
        <end position="98"/>
    </location>
</feature>
<evidence type="ECO:0000256" key="1">
    <source>
        <dbReference type="SAM" id="SignalP"/>
    </source>
</evidence>
<evidence type="ECO:0008006" key="4">
    <source>
        <dbReference type="Google" id="ProtNLM"/>
    </source>
</evidence>
<comment type="caution">
    <text evidence="2">The sequence shown here is derived from an EMBL/GenBank/DDBJ whole genome shotgun (WGS) entry which is preliminary data.</text>
</comment>
<dbReference type="GeneID" id="70124610"/>
<reference evidence="2" key="1">
    <citation type="journal article" date="2021" name="Nat. Commun.">
        <title>Genetic determinants of endophytism in the Arabidopsis root mycobiome.</title>
        <authorList>
            <person name="Mesny F."/>
            <person name="Miyauchi S."/>
            <person name="Thiergart T."/>
            <person name="Pickel B."/>
            <person name="Atanasova L."/>
            <person name="Karlsson M."/>
            <person name="Huettel B."/>
            <person name="Barry K.W."/>
            <person name="Haridas S."/>
            <person name="Chen C."/>
            <person name="Bauer D."/>
            <person name="Andreopoulos W."/>
            <person name="Pangilinan J."/>
            <person name="LaButti K."/>
            <person name="Riley R."/>
            <person name="Lipzen A."/>
            <person name="Clum A."/>
            <person name="Drula E."/>
            <person name="Henrissat B."/>
            <person name="Kohler A."/>
            <person name="Grigoriev I.V."/>
            <person name="Martin F.M."/>
            <person name="Hacquard S."/>
        </authorList>
    </citation>
    <scope>NUCLEOTIDE SEQUENCE</scope>
    <source>
        <strain evidence="2">MPI-SDFR-AT-0073</strain>
    </source>
</reference>
<evidence type="ECO:0000313" key="3">
    <source>
        <dbReference type="Proteomes" id="UP000758603"/>
    </source>
</evidence>
<protein>
    <recommendedName>
        <fullName evidence="4">Secreted protein</fullName>
    </recommendedName>
</protein>